<evidence type="ECO:0000313" key="1">
    <source>
        <dbReference type="EMBL" id="MFL9999949.1"/>
    </source>
</evidence>
<keyword evidence="2" id="KW-1185">Reference proteome</keyword>
<comment type="caution">
    <text evidence="1">The sequence shown here is derived from an EMBL/GenBank/DDBJ whole genome shotgun (WGS) entry which is preliminary data.</text>
</comment>
<dbReference type="Proteomes" id="UP001629230">
    <property type="component" value="Unassembled WGS sequence"/>
</dbReference>
<evidence type="ECO:0000313" key="2">
    <source>
        <dbReference type="Proteomes" id="UP001629230"/>
    </source>
</evidence>
<accession>A0ABW9AHX9</accession>
<organism evidence="1 2">
    <name type="scientific">Paraburkholderia dipogonis</name>
    <dbReference type="NCBI Taxonomy" id="1211383"/>
    <lineage>
        <taxon>Bacteria</taxon>
        <taxon>Pseudomonadati</taxon>
        <taxon>Pseudomonadota</taxon>
        <taxon>Betaproteobacteria</taxon>
        <taxon>Burkholderiales</taxon>
        <taxon>Burkholderiaceae</taxon>
        <taxon>Paraburkholderia</taxon>
    </lineage>
</organism>
<evidence type="ECO:0008006" key="3">
    <source>
        <dbReference type="Google" id="ProtNLM"/>
    </source>
</evidence>
<name>A0ABW9AHX9_9BURK</name>
<sequence>MSVCQSGFGPASGAASRLTAGQLAVRDLRARTSIVAVEGDLQLEFRDHSLAWLGDAVPLTSITLHEGECFVTPQRGVVLISAAHVNAAAFVVQPPGARKDDRSLIGQALHHLASLVKTRLRRAA</sequence>
<protein>
    <recommendedName>
        <fullName evidence="3">DUF2917 domain-containing protein</fullName>
    </recommendedName>
</protein>
<gene>
    <name evidence="1" type="ORF">PQR57_02840</name>
</gene>
<reference evidence="1 2" key="1">
    <citation type="journal article" date="2024" name="Chem. Sci.">
        <title>Discovery of megapolipeptins by genome mining of a Burkholderiales bacteria collection.</title>
        <authorList>
            <person name="Paulo B.S."/>
            <person name="Recchia M.J.J."/>
            <person name="Lee S."/>
            <person name="Fergusson C.H."/>
            <person name="Romanowski S.B."/>
            <person name="Hernandez A."/>
            <person name="Krull N."/>
            <person name="Liu D.Y."/>
            <person name="Cavanagh H."/>
            <person name="Bos A."/>
            <person name="Gray C.A."/>
            <person name="Murphy B.T."/>
            <person name="Linington R.G."/>
            <person name="Eustaquio A.S."/>
        </authorList>
    </citation>
    <scope>NUCLEOTIDE SEQUENCE [LARGE SCALE GENOMIC DNA]</scope>
    <source>
        <strain evidence="1 2">RL17-350-BIC-A</strain>
    </source>
</reference>
<dbReference type="RefSeq" id="WP_408175455.1">
    <property type="nucleotide sequence ID" value="NZ_JAQQEZ010000002.1"/>
</dbReference>
<dbReference type="EMBL" id="JAQQEZ010000002">
    <property type="protein sequence ID" value="MFL9999949.1"/>
    <property type="molecule type" value="Genomic_DNA"/>
</dbReference>
<proteinExistence type="predicted"/>